<name>A0A2N1PLM7_9BACT</name>
<dbReference type="PANTHER" id="PTHR43531:SF11">
    <property type="entry name" value="METHYL-ACCEPTING CHEMOTAXIS PROTEIN 3"/>
    <property type="match status" value="1"/>
</dbReference>
<keyword evidence="3" id="KW-0807">Transducer</keyword>
<gene>
    <name evidence="6" type="ORF">CVV64_15130</name>
</gene>
<dbReference type="PRINTS" id="PR00260">
    <property type="entry name" value="CHEMTRNSDUCR"/>
</dbReference>
<keyword evidence="4" id="KW-0812">Transmembrane</keyword>
<dbReference type="GO" id="GO:0004888">
    <property type="term" value="F:transmembrane signaling receptor activity"/>
    <property type="evidence" value="ECO:0007669"/>
    <property type="project" value="InterPro"/>
</dbReference>
<dbReference type="InterPro" id="IPR051310">
    <property type="entry name" value="MCP_chemotaxis"/>
</dbReference>
<dbReference type="EMBL" id="PGXC01000022">
    <property type="protein sequence ID" value="PKK89241.1"/>
    <property type="molecule type" value="Genomic_DNA"/>
</dbReference>
<evidence type="ECO:0000256" key="4">
    <source>
        <dbReference type="SAM" id="Phobius"/>
    </source>
</evidence>
<evidence type="ECO:0000256" key="3">
    <source>
        <dbReference type="PROSITE-ProRule" id="PRU00284"/>
    </source>
</evidence>
<dbReference type="SUPFAM" id="SSF58104">
    <property type="entry name" value="Methyl-accepting chemotaxis protein (MCP) signaling domain"/>
    <property type="match status" value="1"/>
</dbReference>
<sequence length="523" mass="56752">MSLKKSLTLLVVVFIVSVSALTSLGIYSISALKTQFSQVVEQRVLPFVNDKIYPLLTEDVTALIDRDIPKFDSIQECIKLILEADRDLHQAIIAEKEFFTSSDKAVRDAADKTSAENIGQARDRMKRASVSFETEKTKALYQQFLISFNDWEKRARAIFTDNSTDIDGNLKAFARTRDLIDQVQSSVEDFLKSEYDRLQFKKKRIFTTITDTGEEKKAIEQNVKITTEKAAFLYSSFIIAGIVCAGISILFGLFLSIRTLNSLKSIIHDMTSGANQVDTASNQLTESSQTLASTASEQAASLEEVSSTLEEISSIANENTNYTAKGQSLIRETRQVVDEAARSMKQLLAATEDISQKSTEAGKIIKTIDEIAFQTNLLALNAAVEAARAGDAGKGFAVVAEEVRNLARRAAEAANETTSVIESISQAVSQGNTLTGEANGAFKRNSEVAVQVAEIMDKISSASKEQSTGIEEINGAVAQLNTITQDNAANAEEAASATQELAGQAQVLMKVVDALSQMAGTGK</sequence>
<evidence type="ECO:0000313" key="6">
    <source>
        <dbReference type="EMBL" id="PKK89241.1"/>
    </source>
</evidence>
<dbReference type="GO" id="GO:0016020">
    <property type="term" value="C:membrane"/>
    <property type="evidence" value="ECO:0007669"/>
    <property type="project" value="InterPro"/>
</dbReference>
<proteinExistence type="inferred from homology"/>
<dbReference type="GO" id="GO:0006935">
    <property type="term" value="P:chemotaxis"/>
    <property type="evidence" value="ECO:0007669"/>
    <property type="project" value="UniProtKB-KW"/>
</dbReference>
<dbReference type="InterPro" id="IPR004089">
    <property type="entry name" value="MCPsignal_dom"/>
</dbReference>
<dbReference type="Pfam" id="PF00015">
    <property type="entry name" value="MCPsignal"/>
    <property type="match status" value="1"/>
</dbReference>
<evidence type="ECO:0000256" key="1">
    <source>
        <dbReference type="ARBA" id="ARBA00022500"/>
    </source>
</evidence>
<dbReference type="Proteomes" id="UP000233256">
    <property type="component" value="Unassembled WGS sequence"/>
</dbReference>
<keyword evidence="4" id="KW-0472">Membrane</keyword>
<reference evidence="6 7" key="1">
    <citation type="journal article" date="2017" name="ISME J.">
        <title>Potential for microbial H2 and metal transformations associated with novel bacteria and archaea in deep terrestrial subsurface sediments.</title>
        <authorList>
            <person name="Hernsdorf A.W."/>
            <person name="Amano Y."/>
            <person name="Miyakawa K."/>
            <person name="Ise K."/>
            <person name="Suzuki Y."/>
            <person name="Anantharaman K."/>
            <person name="Probst A."/>
            <person name="Burstein D."/>
            <person name="Thomas B.C."/>
            <person name="Banfield J.F."/>
        </authorList>
    </citation>
    <scope>NUCLEOTIDE SEQUENCE [LARGE SCALE GENOMIC DNA]</scope>
    <source>
        <strain evidence="6">HGW-Wallbacteria-1</strain>
    </source>
</reference>
<evidence type="ECO:0000259" key="5">
    <source>
        <dbReference type="PROSITE" id="PS50111"/>
    </source>
</evidence>
<comment type="similarity">
    <text evidence="2">Belongs to the methyl-accepting chemotaxis (MCP) protein family.</text>
</comment>
<protein>
    <recommendedName>
        <fullName evidence="5">Methyl-accepting transducer domain-containing protein</fullName>
    </recommendedName>
</protein>
<dbReference type="SMART" id="SM00283">
    <property type="entry name" value="MA"/>
    <property type="match status" value="1"/>
</dbReference>
<feature type="transmembrane region" description="Helical" evidence="4">
    <location>
        <begin position="231"/>
        <end position="255"/>
    </location>
</feature>
<keyword evidence="4" id="KW-1133">Transmembrane helix</keyword>
<dbReference type="GO" id="GO:0007165">
    <property type="term" value="P:signal transduction"/>
    <property type="evidence" value="ECO:0007669"/>
    <property type="project" value="UniProtKB-KW"/>
</dbReference>
<dbReference type="AlphaFoldDB" id="A0A2N1PLM7"/>
<dbReference type="Gene3D" id="1.10.287.950">
    <property type="entry name" value="Methyl-accepting chemotaxis protein"/>
    <property type="match status" value="1"/>
</dbReference>
<comment type="caution">
    <text evidence="6">The sequence shown here is derived from an EMBL/GenBank/DDBJ whole genome shotgun (WGS) entry which is preliminary data.</text>
</comment>
<evidence type="ECO:0000313" key="7">
    <source>
        <dbReference type="Proteomes" id="UP000233256"/>
    </source>
</evidence>
<accession>A0A2N1PLM7</accession>
<organism evidence="6 7">
    <name type="scientific">Candidatus Wallbacteria bacterium HGW-Wallbacteria-1</name>
    <dbReference type="NCBI Taxonomy" id="2013854"/>
    <lineage>
        <taxon>Bacteria</taxon>
        <taxon>Candidatus Walliibacteriota</taxon>
    </lineage>
</organism>
<dbReference type="PROSITE" id="PS50111">
    <property type="entry name" value="CHEMOTAXIS_TRANSDUC_2"/>
    <property type="match status" value="1"/>
</dbReference>
<evidence type="ECO:0000256" key="2">
    <source>
        <dbReference type="ARBA" id="ARBA00029447"/>
    </source>
</evidence>
<keyword evidence="1" id="KW-0145">Chemotaxis</keyword>
<dbReference type="InterPro" id="IPR004090">
    <property type="entry name" value="Chemotax_Me-accpt_rcpt"/>
</dbReference>
<feature type="domain" description="Methyl-accepting transducer" evidence="5">
    <location>
        <begin position="273"/>
        <end position="502"/>
    </location>
</feature>
<dbReference type="PANTHER" id="PTHR43531">
    <property type="entry name" value="PROTEIN ICFG"/>
    <property type="match status" value="1"/>
</dbReference>